<feature type="non-terminal residue" evidence="1">
    <location>
        <position position="1"/>
    </location>
</feature>
<dbReference type="EMBL" id="AY548533">
    <property type="protein sequence ID" value="AAS76789.1"/>
    <property type="molecule type" value="mRNA"/>
</dbReference>
<sequence>PDPRAPKERGREMATEEAKVVVPESVLKKRKREEEWALAKKKQVDARRRRTVRTGKLIFQSAAIFPGVLRAEKELFLLKREG</sequence>
<accession>Q6QC97</accession>
<organism evidence="1">
    <name type="scientific">Elaeis oleifera</name>
    <name type="common">American oil palm</name>
    <name type="synonym">Corozo oleifera</name>
    <dbReference type="NCBI Taxonomy" id="80265"/>
    <lineage>
        <taxon>Eukaryota</taxon>
        <taxon>Viridiplantae</taxon>
        <taxon>Streptophyta</taxon>
        <taxon>Embryophyta</taxon>
        <taxon>Tracheophyta</taxon>
        <taxon>Spermatophyta</taxon>
        <taxon>Magnoliopsida</taxon>
        <taxon>Liliopsida</taxon>
        <taxon>Arecaceae</taxon>
        <taxon>Arecoideae</taxon>
        <taxon>Cocoseae</taxon>
        <taxon>Elaeidinae</taxon>
        <taxon>Elaeis</taxon>
    </lineage>
</organism>
<proteinExistence type="evidence at transcript level"/>
<keyword evidence="1" id="KW-0689">Ribosomal protein</keyword>
<reference evidence="1" key="1">
    <citation type="submission" date="2004-02" db="EMBL/GenBank/DDBJ databases">
        <authorList>
            <person name="Bhore S.J."/>
            <person name="Shah F.H."/>
        </authorList>
    </citation>
    <scope>NUCLEOTIDE SEQUENCE</scope>
</reference>
<keyword evidence="1" id="KW-0687">Ribonucleoprotein</keyword>
<protein>
    <submittedName>
        <fullName evidence="1">60S ribosomal protein</fullName>
    </submittedName>
</protein>
<name>Q6QC97_ELAOL</name>
<dbReference type="AlphaFoldDB" id="Q6QC97"/>
<evidence type="ECO:0000313" key="1">
    <source>
        <dbReference type="EMBL" id="AAS76789.1"/>
    </source>
</evidence>
<feature type="non-terminal residue" evidence="1">
    <location>
        <position position="82"/>
    </location>
</feature>
<dbReference type="GO" id="GO:0005840">
    <property type="term" value="C:ribosome"/>
    <property type="evidence" value="ECO:0007669"/>
    <property type="project" value="UniProtKB-KW"/>
</dbReference>